<gene>
    <name evidence="2" type="ORF">K9B37_00085</name>
</gene>
<dbReference type="InterPro" id="IPR016181">
    <property type="entry name" value="Acyl_CoA_acyltransferase"/>
</dbReference>
<sequence>MNSAVHDNSARNRFELDINGQVVFANYERRGSTLIIRYVEAPPPLRGTGAADTLMRGVAQIARAEGRTLTPLCSYANVWFRRHREYRDLVA</sequence>
<comment type="caution">
    <text evidence="2">The sequence shown here is derived from an EMBL/GenBank/DDBJ whole genome shotgun (WGS) entry which is preliminary data.</text>
</comment>
<dbReference type="Pfam" id="PF14542">
    <property type="entry name" value="Acetyltransf_CG"/>
    <property type="match status" value="1"/>
</dbReference>
<dbReference type="InterPro" id="IPR045057">
    <property type="entry name" value="Gcn5-rel_NAT"/>
</dbReference>
<evidence type="ECO:0000313" key="2">
    <source>
        <dbReference type="EMBL" id="MBZ6074698.1"/>
    </source>
</evidence>
<organism evidence="2 3">
    <name type="scientific">Microvirga puerhi</name>
    <dbReference type="NCBI Taxonomy" id="2876078"/>
    <lineage>
        <taxon>Bacteria</taxon>
        <taxon>Pseudomonadati</taxon>
        <taxon>Pseudomonadota</taxon>
        <taxon>Alphaproteobacteria</taxon>
        <taxon>Hyphomicrobiales</taxon>
        <taxon>Methylobacteriaceae</taxon>
        <taxon>Microvirga</taxon>
    </lineage>
</organism>
<protein>
    <submittedName>
        <fullName evidence="2">N-acetyltransferase</fullName>
    </submittedName>
</protein>
<keyword evidence="3" id="KW-1185">Reference proteome</keyword>
<feature type="domain" description="N-acetyltransferase" evidence="1">
    <location>
        <begin position="6"/>
        <end position="91"/>
    </location>
</feature>
<dbReference type="SUPFAM" id="SSF55729">
    <property type="entry name" value="Acyl-CoA N-acyltransferases (Nat)"/>
    <property type="match status" value="1"/>
</dbReference>
<dbReference type="EMBL" id="JAIRBM010000001">
    <property type="protein sequence ID" value="MBZ6074698.1"/>
    <property type="molecule type" value="Genomic_DNA"/>
</dbReference>
<proteinExistence type="predicted"/>
<evidence type="ECO:0000259" key="1">
    <source>
        <dbReference type="PROSITE" id="PS51729"/>
    </source>
</evidence>
<dbReference type="InterPro" id="IPR031165">
    <property type="entry name" value="GNAT_YJDJ"/>
</dbReference>
<name>A0ABS7VGS7_9HYPH</name>
<dbReference type="PROSITE" id="PS51729">
    <property type="entry name" value="GNAT_YJDJ"/>
    <property type="match status" value="1"/>
</dbReference>
<dbReference type="PANTHER" id="PTHR31435:SF10">
    <property type="entry name" value="BSR4717 PROTEIN"/>
    <property type="match status" value="1"/>
</dbReference>
<reference evidence="2 3" key="1">
    <citation type="submission" date="2021-09" db="EMBL/GenBank/DDBJ databases">
        <title>The complete genome sequence of a new microorganism.</title>
        <authorList>
            <person name="Zi Z."/>
        </authorList>
    </citation>
    <scope>NUCLEOTIDE SEQUENCE [LARGE SCALE GENOMIC DNA]</scope>
    <source>
        <strain evidence="2 3">WGZ8</strain>
    </source>
</reference>
<accession>A0ABS7VGS7</accession>
<dbReference type="RefSeq" id="WP_224310761.1">
    <property type="nucleotide sequence ID" value="NZ_JAIRBM010000001.1"/>
</dbReference>
<dbReference type="Proteomes" id="UP000704176">
    <property type="component" value="Unassembled WGS sequence"/>
</dbReference>
<evidence type="ECO:0000313" key="3">
    <source>
        <dbReference type="Proteomes" id="UP000704176"/>
    </source>
</evidence>
<dbReference type="Gene3D" id="3.40.630.30">
    <property type="match status" value="1"/>
</dbReference>
<dbReference type="PANTHER" id="PTHR31435">
    <property type="entry name" value="PROTEIN NATD1"/>
    <property type="match status" value="1"/>
</dbReference>